<dbReference type="EMBL" id="JAHKNI010000002">
    <property type="protein sequence ID" value="MBU3061295.1"/>
    <property type="molecule type" value="Genomic_DNA"/>
</dbReference>
<protein>
    <submittedName>
        <fullName evidence="6">NAD(P)-binding protein</fullName>
    </submittedName>
</protein>
<evidence type="ECO:0000256" key="4">
    <source>
        <dbReference type="ARBA" id="ARBA00023002"/>
    </source>
</evidence>
<dbReference type="PANTHER" id="PTHR43539:SF78">
    <property type="entry name" value="FLAVIN-CONTAINING MONOOXYGENASE"/>
    <property type="match status" value="1"/>
</dbReference>
<evidence type="ECO:0000256" key="2">
    <source>
        <dbReference type="ARBA" id="ARBA00022630"/>
    </source>
</evidence>
<dbReference type="InterPro" id="IPR036188">
    <property type="entry name" value="FAD/NAD-bd_sf"/>
</dbReference>
<evidence type="ECO:0000313" key="6">
    <source>
        <dbReference type="EMBL" id="MBU3061295.1"/>
    </source>
</evidence>
<organism evidence="6 7">
    <name type="scientific">Nocardia albiluteola</name>
    <dbReference type="NCBI Taxonomy" id="2842303"/>
    <lineage>
        <taxon>Bacteria</taxon>
        <taxon>Bacillati</taxon>
        <taxon>Actinomycetota</taxon>
        <taxon>Actinomycetes</taxon>
        <taxon>Mycobacteriales</taxon>
        <taxon>Nocardiaceae</taxon>
        <taxon>Nocardia</taxon>
    </lineage>
</organism>
<keyword evidence="2" id="KW-0285">Flavoprotein</keyword>
<dbReference type="Pfam" id="PF13450">
    <property type="entry name" value="NAD_binding_8"/>
    <property type="match status" value="1"/>
</dbReference>
<dbReference type="InterPro" id="IPR020946">
    <property type="entry name" value="Flavin_mOase-like"/>
</dbReference>
<name>A0ABS6ATD6_9NOCA</name>
<evidence type="ECO:0000256" key="1">
    <source>
        <dbReference type="ARBA" id="ARBA00010139"/>
    </source>
</evidence>
<evidence type="ECO:0000313" key="7">
    <source>
        <dbReference type="Proteomes" id="UP000733379"/>
    </source>
</evidence>
<dbReference type="SUPFAM" id="SSF51905">
    <property type="entry name" value="FAD/NAD(P)-binding domain"/>
    <property type="match status" value="1"/>
</dbReference>
<dbReference type="PANTHER" id="PTHR43539">
    <property type="entry name" value="FLAVIN-BINDING MONOOXYGENASE-LIKE PROTEIN (AFU_ORTHOLOGUE AFUA_4G09220)"/>
    <property type="match status" value="1"/>
</dbReference>
<evidence type="ECO:0000256" key="5">
    <source>
        <dbReference type="SAM" id="MobiDB-lite"/>
    </source>
</evidence>
<proteinExistence type="inferred from homology"/>
<feature type="region of interest" description="Disordered" evidence="5">
    <location>
        <begin position="125"/>
        <end position="190"/>
    </location>
</feature>
<dbReference type="Proteomes" id="UP000733379">
    <property type="component" value="Unassembled WGS sequence"/>
</dbReference>
<reference evidence="6 7" key="1">
    <citation type="submission" date="2021-06" db="EMBL/GenBank/DDBJ databases">
        <title>Actinomycetes sequencing.</title>
        <authorList>
            <person name="Shan Q."/>
        </authorList>
    </citation>
    <scope>NUCLEOTIDE SEQUENCE [LARGE SCALE GENOMIC DNA]</scope>
    <source>
        <strain evidence="6 7">NEAU-G5</strain>
    </source>
</reference>
<dbReference type="InterPro" id="IPR050982">
    <property type="entry name" value="Auxin_biosynth/cation_transpt"/>
</dbReference>
<keyword evidence="3" id="KW-0274">FAD</keyword>
<accession>A0ABS6ATD6</accession>
<evidence type="ECO:0000256" key="3">
    <source>
        <dbReference type="ARBA" id="ARBA00022827"/>
    </source>
</evidence>
<keyword evidence="7" id="KW-1185">Reference proteome</keyword>
<keyword evidence="4" id="KW-0560">Oxidoreductase</keyword>
<comment type="similarity">
    <text evidence="1">Belongs to the FAD-binding monooxygenase family.</text>
</comment>
<sequence>MVGAGQAGLSAGYHLQRLGLRAEHDFLIVDHAPGPGGAWQFRWPSLTLTTVNRVHDLPGMSFAEVLPPDSAQARASTAVPEYYARYEERFELRVHRPTSVRVVCDRATPATCPTETVDGLLHAETVPGATTTGNGHAGPTDRRSVPADRPATPGDGPGADTATGNSTPAADGSSGPGRAPDTKPGGALGRTLRVRGLINATGTWEKPFIPYYPGAETFAGRQLHAHDYRTADEFAGKHVVVVGAGISAVQLLDEISQVTTTTWTARTEPRWRDDEFTADIGRAAVAMVEDRVRRGLPPRSVVSVTGLPVDARVRAARARGVLEWHPIFARIEPDGVRWADGTLQRADVILWATGFRSALDHLAPLRLRGPGGGITMTGRLATQVAADPRIHLLGYGPSASTIGANRAGRAAAVELTTYLGLRES</sequence>
<comment type="caution">
    <text evidence="6">The sequence shown here is derived from an EMBL/GenBank/DDBJ whole genome shotgun (WGS) entry which is preliminary data.</text>
</comment>
<gene>
    <name evidence="6" type="ORF">KO481_07145</name>
</gene>
<dbReference type="Gene3D" id="3.50.50.60">
    <property type="entry name" value="FAD/NAD(P)-binding domain"/>
    <property type="match status" value="2"/>
</dbReference>
<dbReference type="Pfam" id="PF00743">
    <property type="entry name" value="FMO-like"/>
    <property type="match status" value="1"/>
</dbReference>
<dbReference type="PRINTS" id="PR00469">
    <property type="entry name" value="PNDRDTASEII"/>
</dbReference>